<accession>A0A0R3X8U2</accession>
<sequence>MSRSANVGRCISVTTSTTFETKFEIRSVRVDLPQLSGGIVQHGPPIEGEVKTFKEIGIAVHHIDGAMGGWCTEEEEEEDVSLAIVTKRVHLPVLGTILVLVVVVESEGTQNTTSSNLRLFHVLLDYGMRLLHAGKDFFEVKDLIRVSRVELQNIRIHNLKSIYEASVPELRALPVDESMKEGWKVTTRCFSIDLNIGLRELTVSAESKLKVFFKTKFHPFEMIIKPLVLHVRLRVCFPFLSVSQSLALDKGSASNLPHFATFSIDLEDVEIKHWKGVRIKGKGTFNKVAGFLINSGVFTGLIRKKIVNKLRKYMPIKFAALKNKIYSKLNKLVNRTIERYGVKSTRKAN</sequence>
<dbReference type="Proteomes" id="UP000274429">
    <property type="component" value="Unassembled WGS sequence"/>
</dbReference>
<dbReference type="AlphaFoldDB" id="A0A0R3X8U2"/>
<protein>
    <submittedName>
        <fullName evidence="3">BPI1 domain-containing protein</fullName>
    </submittedName>
</protein>
<dbReference type="OrthoDB" id="6228213at2759"/>
<evidence type="ECO:0000313" key="3">
    <source>
        <dbReference type="WBParaSite" id="TTAC_0000996701-mRNA-1"/>
    </source>
</evidence>
<dbReference type="WBParaSite" id="TTAC_0000996701-mRNA-1">
    <property type="protein sequence ID" value="TTAC_0000996701-mRNA-1"/>
    <property type="gene ID" value="TTAC_0000996701"/>
</dbReference>
<keyword evidence="2" id="KW-1185">Reference proteome</keyword>
<gene>
    <name evidence="1" type="ORF">TTAC_LOCUS9952</name>
</gene>
<reference evidence="3" key="1">
    <citation type="submission" date="2017-02" db="UniProtKB">
        <authorList>
            <consortium name="WormBaseParasite"/>
        </authorList>
    </citation>
    <scope>IDENTIFICATION</scope>
</reference>
<reference evidence="1 2" key="2">
    <citation type="submission" date="2018-11" db="EMBL/GenBank/DDBJ databases">
        <authorList>
            <consortium name="Pathogen Informatics"/>
        </authorList>
    </citation>
    <scope>NUCLEOTIDE SEQUENCE [LARGE SCALE GENOMIC DNA]</scope>
</reference>
<name>A0A0R3X8U2_HYDTA</name>
<proteinExistence type="predicted"/>
<dbReference type="EMBL" id="UYWX01021188">
    <property type="protein sequence ID" value="VDM34932.1"/>
    <property type="molecule type" value="Genomic_DNA"/>
</dbReference>
<evidence type="ECO:0000313" key="1">
    <source>
        <dbReference type="EMBL" id="VDM34932.1"/>
    </source>
</evidence>
<organism evidence="3">
    <name type="scientific">Hydatigena taeniaeformis</name>
    <name type="common">Feline tapeworm</name>
    <name type="synonym">Taenia taeniaeformis</name>
    <dbReference type="NCBI Taxonomy" id="6205"/>
    <lineage>
        <taxon>Eukaryota</taxon>
        <taxon>Metazoa</taxon>
        <taxon>Spiralia</taxon>
        <taxon>Lophotrochozoa</taxon>
        <taxon>Platyhelminthes</taxon>
        <taxon>Cestoda</taxon>
        <taxon>Eucestoda</taxon>
        <taxon>Cyclophyllidea</taxon>
        <taxon>Taeniidae</taxon>
        <taxon>Hydatigera</taxon>
    </lineage>
</organism>
<evidence type="ECO:0000313" key="2">
    <source>
        <dbReference type="Proteomes" id="UP000274429"/>
    </source>
</evidence>